<dbReference type="InterPro" id="IPR003593">
    <property type="entry name" value="AAA+_ATPase"/>
</dbReference>
<dbReference type="SUPFAM" id="SSF90123">
    <property type="entry name" value="ABC transporter transmembrane region"/>
    <property type="match status" value="1"/>
</dbReference>
<comment type="caution">
    <text evidence="12">The sequence shown here is derived from an EMBL/GenBank/DDBJ whole genome shotgun (WGS) entry which is preliminary data.</text>
</comment>
<feature type="domain" description="ABC transporter" evidence="10">
    <location>
        <begin position="350"/>
        <end position="590"/>
    </location>
</feature>
<dbReference type="Gene3D" id="1.20.1560.10">
    <property type="entry name" value="ABC transporter type 1, transmembrane domain"/>
    <property type="match status" value="1"/>
</dbReference>
<evidence type="ECO:0000259" key="10">
    <source>
        <dbReference type="PROSITE" id="PS50893"/>
    </source>
</evidence>
<dbReference type="Gene3D" id="3.40.50.300">
    <property type="entry name" value="P-loop containing nucleotide triphosphate hydrolases"/>
    <property type="match status" value="1"/>
</dbReference>
<dbReference type="AlphaFoldDB" id="A0A2B5ITW7"/>
<dbReference type="GO" id="GO:0005524">
    <property type="term" value="F:ATP binding"/>
    <property type="evidence" value="ECO:0007669"/>
    <property type="project" value="UniProtKB-KW"/>
</dbReference>
<evidence type="ECO:0000256" key="5">
    <source>
        <dbReference type="ARBA" id="ARBA00022741"/>
    </source>
</evidence>
<evidence type="ECO:0000259" key="11">
    <source>
        <dbReference type="PROSITE" id="PS50929"/>
    </source>
</evidence>
<feature type="transmembrane region" description="Helical" evidence="9">
    <location>
        <begin position="61"/>
        <end position="83"/>
    </location>
</feature>
<dbReference type="InterPro" id="IPR017871">
    <property type="entry name" value="ABC_transporter-like_CS"/>
</dbReference>
<dbReference type="RefSeq" id="WP_098577380.1">
    <property type="nucleotide sequence ID" value="NZ_NUUN01000024.1"/>
</dbReference>
<evidence type="ECO:0000256" key="2">
    <source>
        <dbReference type="ARBA" id="ARBA00022448"/>
    </source>
</evidence>
<dbReference type="Pfam" id="PF00005">
    <property type="entry name" value="ABC_tran"/>
    <property type="match status" value="1"/>
</dbReference>
<dbReference type="PROSITE" id="PS50929">
    <property type="entry name" value="ABC_TM1F"/>
    <property type="match status" value="1"/>
</dbReference>
<proteinExistence type="predicted"/>
<dbReference type="FunFam" id="3.40.50.300:FF:000221">
    <property type="entry name" value="Multidrug ABC transporter ATP-binding protein"/>
    <property type="match status" value="1"/>
</dbReference>
<keyword evidence="8 9" id="KW-0472">Membrane</keyword>
<keyword evidence="7 9" id="KW-1133">Transmembrane helix</keyword>
<accession>A0A2B5ITW7</accession>
<organism evidence="12 13">
    <name type="scientific">Bacillus wiedmannii</name>
    <dbReference type="NCBI Taxonomy" id="1890302"/>
    <lineage>
        <taxon>Bacteria</taxon>
        <taxon>Bacillati</taxon>
        <taxon>Bacillota</taxon>
        <taxon>Bacilli</taxon>
        <taxon>Bacillales</taxon>
        <taxon>Bacillaceae</taxon>
        <taxon>Bacillus</taxon>
        <taxon>Bacillus cereus group</taxon>
    </lineage>
</organism>
<dbReference type="PANTHER" id="PTHR43394">
    <property type="entry name" value="ATP-DEPENDENT PERMEASE MDL1, MITOCHONDRIAL"/>
    <property type="match status" value="1"/>
</dbReference>
<dbReference type="PANTHER" id="PTHR43394:SF1">
    <property type="entry name" value="ATP-BINDING CASSETTE SUB-FAMILY B MEMBER 10, MITOCHONDRIAL"/>
    <property type="match status" value="1"/>
</dbReference>
<dbReference type="InterPro" id="IPR011527">
    <property type="entry name" value="ABC1_TM_dom"/>
</dbReference>
<keyword evidence="3" id="KW-1003">Cell membrane</keyword>
<dbReference type="SMART" id="SM00382">
    <property type="entry name" value="AAA"/>
    <property type="match status" value="1"/>
</dbReference>
<dbReference type="SUPFAM" id="SSF52540">
    <property type="entry name" value="P-loop containing nucleoside triphosphate hydrolases"/>
    <property type="match status" value="1"/>
</dbReference>
<evidence type="ECO:0000256" key="3">
    <source>
        <dbReference type="ARBA" id="ARBA00022475"/>
    </source>
</evidence>
<evidence type="ECO:0000256" key="4">
    <source>
        <dbReference type="ARBA" id="ARBA00022692"/>
    </source>
</evidence>
<dbReference type="EMBL" id="NVGE01000023">
    <property type="protein sequence ID" value="PFZ28732.1"/>
    <property type="molecule type" value="Genomic_DNA"/>
</dbReference>
<dbReference type="InterPro" id="IPR027417">
    <property type="entry name" value="P-loop_NTPase"/>
</dbReference>
<feature type="domain" description="ABC transmembrane type-1" evidence="11">
    <location>
        <begin position="22"/>
        <end position="314"/>
    </location>
</feature>
<evidence type="ECO:0000256" key="7">
    <source>
        <dbReference type="ARBA" id="ARBA00022989"/>
    </source>
</evidence>
<dbReference type="InterPro" id="IPR036640">
    <property type="entry name" value="ABC1_TM_sf"/>
</dbReference>
<dbReference type="GO" id="GO:0016887">
    <property type="term" value="F:ATP hydrolysis activity"/>
    <property type="evidence" value="ECO:0007669"/>
    <property type="project" value="InterPro"/>
</dbReference>
<evidence type="ECO:0000256" key="6">
    <source>
        <dbReference type="ARBA" id="ARBA00022840"/>
    </source>
</evidence>
<dbReference type="Pfam" id="PF00664">
    <property type="entry name" value="ABC_membrane"/>
    <property type="match status" value="1"/>
</dbReference>
<dbReference type="PROSITE" id="PS00211">
    <property type="entry name" value="ABC_TRANSPORTER_1"/>
    <property type="match status" value="1"/>
</dbReference>
<gene>
    <name evidence="12" type="ORF">COL66_17135</name>
</gene>
<keyword evidence="5" id="KW-0547">Nucleotide-binding</keyword>
<feature type="transmembrane region" description="Helical" evidence="9">
    <location>
        <begin position="138"/>
        <end position="161"/>
    </location>
</feature>
<feature type="transmembrane region" description="Helical" evidence="9">
    <location>
        <begin position="257"/>
        <end position="278"/>
    </location>
</feature>
<evidence type="ECO:0000313" key="13">
    <source>
        <dbReference type="Proteomes" id="UP000223311"/>
    </source>
</evidence>
<dbReference type="InterPro" id="IPR039421">
    <property type="entry name" value="Type_1_exporter"/>
</dbReference>
<comment type="subcellular location">
    <subcellularLocation>
        <location evidence="1">Cell membrane</location>
        <topology evidence="1">Multi-pass membrane protein</topology>
    </subcellularLocation>
</comment>
<keyword evidence="2" id="KW-0813">Transport</keyword>
<evidence type="ECO:0008006" key="14">
    <source>
        <dbReference type="Google" id="ProtNLM"/>
    </source>
</evidence>
<evidence type="ECO:0000313" key="12">
    <source>
        <dbReference type="EMBL" id="PFZ28732.1"/>
    </source>
</evidence>
<evidence type="ECO:0000256" key="9">
    <source>
        <dbReference type="SAM" id="Phobius"/>
    </source>
</evidence>
<feature type="transmembrane region" description="Helical" evidence="9">
    <location>
        <begin position="167"/>
        <end position="187"/>
    </location>
</feature>
<dbReference type="PROSITE" id="PS50893">
    <property type="entry name" value="ABC_TRANSPORTER_2"/>
    <property type="match status" value="1"/>
</dbReference>
<evidence type="ECO:0000256" key="1">
    <source>
        <dbReference type="ARBA" id="ARBA00004651"/>
    </source>
</evidence>
<name>A0A2B5ITW7_9BACI</name>
<feature type="transmembrane region" description="Helical" evidence="9">
    <location>
        <begin position="20"/>
        <end position="41"/>
    </location>
</feature>
<protein>
    <recommendedName>
        <fullName evidence="14">ABC transporter ATP-binding protein</fullName>
    </recommendedName>
</protein>
<sequence length="604" mass="68894">MILKNLAKSFKFIWDFGKGWLIFSALLSIILGLIPIVTIWTTKELVNNVANLIMANEVTKMSYTVTFSLLIFQFLLLLIDSLIKHIQQYLDEKVRLTIHEVLTKKISYHSIQVSYSNFDDPSFYNHLNRIKSNAGSHFLSPINSILVIFQSLITISSLFLFLLSIHWSLALISTIGVLPTLLIKSYFGNKSFQLNKKLIPILRETNYIENLLLNKETAKEVRVFNLGEYLLNRWQQKYSENCKHTLSFIKIKSKVEIFLDAITALSYCAAAGIIIWLIKKSSVKIGDFVSIGQAVHSTQSALNMISTNVAKLYEDQLYLVDYFSFLEKDDEQSDHKERKYLFPNNLKKGIVFENVSFSYNNNSKKILDDISFTVNVGEKIAIVGHNGSGKTTLIKCLLGLYPITKGNIFFDDISINKIKVKSLKEHITVIFQDFAQYYFTVKENISFGNIKKVNDDNLVREVAMKTQIDSMIQNLPNTYGTYLGRFLREGTELSGGQWQKIAISRALFKGSNIMILDEPTAALDPLAEQEIFEQFKSLTVDKTSFFISHRMSAAKLADKIVVLDEGKLVEFGTHEELMAKEGVYAKMFITQAELYEVQVKEVMV</sequence>
<dbReference type="GO" id="GO:0015421">
    <property type="term" value="F:ABC-type oligopeptide transporter activity"/>
    <property type="evidence" value="ECO:0007669"/>
    <property type="project" value="TreeGrafter"/>
</dbReference>
<keyword evidence="6" id="KW-0067">ATP-binding</keyword>
<dbReference type="Proteomes" id="UP000223311">
    <property type="component" value="Unassembled WGS sequence"/>
</dbReference>
<reference evidence="12 13" key="1">
    <citation type="submission" date="2017-09" db="EMBL/GenBank/DDBJ databases">
        <title>Large-scale bioinformatics analysis of Bacillus genomes uncovers conserved roles of natural products in bacterial physiology.</title>
        <authorList>
            <consortium name="Agbiome Team Llc"/>
            <person name="Bleich R.M."/>
            <person name="Grubbs K.J."/>
            <person name="Santa Maria K.C."/>
            <person name="Allen S.E."/>
            <person name="Farag S."/>
            <person name="Shank E.A."/>
            <person name="Bowers A."/>
        </authorList>
    </citation>
    <scope>NUCLEOTIDE SEQUENCE [LARGE SCALE GENOMIC DNA]</scope>
    <source>
        <strain evidence="12 13">AFS080080</strain>
    </source>
</reference>
<dbReference type="InterPro" id="IPR003439">
    <property type="entry name" value="ABC_transporter-like_ATP-bd"/>
</dbReference>
<keyword evidence="4 9" id="KW-0812">Transmembrane</keyword>
<dbReference type="GO" id="GO:0005886">
    <property type="term" value="C:plasma membrane"/>
    <property type="evidence" value="ECO:0007669"/>
    <property type="project" value="UniProtKB-SubCell"/>
</dbReference>
<evidence type="ECO:0000256" key="8">
    <source>
        <dbReference type="ARBA" id="ARBA00023136"/>
    </source>
</evidence>